<accession>A0A316FLG6</accession>
<feature type="domain" description="M23ase beta-sheet core" evidence="1">
    <location>
        <begin position="196"/>
        <end position="291"/>
    </location>
</feature>
<dbReference type="PANTHER" id="PTHR21666">
    <property type="entry name" value="PEPTIDASE-RELATED"/>
    <property type="match status" value="1"/>
</dbReference>
<dbReference type="Pfam" id="PF01551">
    <property type="entry name" value="Peptidase_M23"/>
    <property type="match status" value="1"/>
</dbReference>
<keyword evidence="2" id="KW-0378">Hydrolase</keyword>
<evidence type="ECO:0000313" key="3">
    <source>
        <dbReference type="Proteomes" id="UP000245790"/>
    </source>
</evidence>
<gene>
    <name evidence="2" type="ORF">C8D97_10811</name>
</gene>
<dbReference type="EMBL" id="QGGU01000008">
    <property type="protein sequence ID" value="PWK49103.1"/>
    <property type="molecule type" value="Genomic_DNA"/>
</dbReference>
<reference evidence="2 3" key="1">
    <citation type="submission" date="2018-05" db="EMBL/GenBank/DDBJ databases">
        <title>Genomic Encyclopedia of Type Strains, Phase IV (KMG-IV): sequencing the most valuable type-strain genomes for metagenomic binning, comparative biology and taxonomic classification.</title>
        <authorList>
            <person name="Goeker M."/>
        </authorList>
    </citation>
    <scope>NUCLEOTIDE SEQUENCE [LARGE SCALE GENOMIC DNA]</scope>
    <source>
        <strain evidence="2 3">DSM 25350</strain>
    </source>
</reference>
<dbReference type="OrthoDB" id="9805070at2"/>
<dbReference type="CDD" id="cd12797">
    <property type="entry name" value="M23_peptidase"/>
    <property type="match status" value="1"/>
</dbReference>
<dbReference type="InterPro" id="IPR016047">
    <property type="entry name" value="M23ase_b-sheet_dom"/>
</dbReference>
<evidence type="ECO:0000259" key="1">
    <source>
        <dbReference type="Pfam" id="PF01551"/>
    </source>
</evidence>
<keyword evidence="3" id="KW-1185">Reference proteome</keyword>
<dbReference type="FunFam" id="2.70.70.10:FF:000019">
    <property type="entry name" value="M23 family peptidase"/>
    <property type="match status" value="1"/>
</dbReference>
<proteinExistence type="predicted"/>
<organism evidence="2 3">
    <name type="scientific">Pleionea mediterranea</name>
    <dbReference type="NCBI Taxonomy" id="523701"/>
    <lineage>
        <taxon>Bacteria</taxon>
        <taxon>Pseudomonadati</taxon>
        <taxon>Pseudomonadota</taxon>
        <taxon>Gammaproteobacteria</taxon>
        <taxon>Oceanospirillales</taxon>
        <taxon>Pleioneaceae</taxon>
        <taxon>Pleionea</taxon>
    </lineage>
</organism>
<comment type="caution">
    <text evidence="2">The sequence shown here is derived from an EMBL/GenBank/DDBJ whole genome shotgun (WGS) entry which is preliminary data.</text>
</comment>
<dbReference type="InterPro" id="IPR011055">
    <property type="entry name" value="Dup_hybrid_motif"/>
</dbReference>
<dbReference type="GO" id="GO:0004222">
    <property type="term" value="F:metalloendopeptidase activity"/>
    <property type="evidence" value="ECO:0007669"/>
    <property type="project" value="TreeGrafter"/>
</dbReference>
<dbReference type="Proteomes" id="UP000245790">
    <property type="component" value="Unassembled WGS sequence"/>
</dbReference>
<dbReference type="RefSeq" id="WP_109763910.1">
    <property type="nucleotide sequence ID" value="NZ_QGGU01000008.1"/>
</dbReference>
<dbReference type="PANTHER" id="PTHR21666:SF285">
    <property type="entry name" value="M23 FAMILY METALLOPEPTIDASE"/>
    <property type="match status" value="1"/>
</dbReference>
<evidence type="ECO:0000313" key="2">
    <source>
        <dbReference type="EMBL" id="PWK49103.1"/>
    </source>
</evidence>
<dbReference type="SUPFAM" id="SSF51261">
    <property type="entry name" value="Duplicated hybrid motif"/>
    <property type="match status" value="1"/>
</dbReference>
<name>A0A316FLG6_9GAMM</name>
<dbReference type="InterPro" id="IPR050570">
    <property type="entry name" value="Cell_wall_metabolism_enzyme"/>
</dbReference>
<sequence length="304" mass="33456">MTQIITNYLRPLPFLTGLLVSLILIQPVSANTVKSVSAASSVANKTTQSPLTVLQSKLVQGGFLIGQVKAGTQVEFLDRNLVVNSQRQFIIGFGRDFPDTATLKLTHSNTTESVQFNIRKRQWKIERIDGLPPSKVNPKSAAVLKRIAEDVREIKKGRAMESSLNYFLHPFIYPAKGRISGVYGSQRVLNGEPKRPHYGQDIAAPVGTPVIAPLSGIVRVAHPDMFYSGATVILDHGHGLTSTYLHLDKIHVTVGQEIKQGELMATIGQSGRATGPHLDWRINWHNQRLDPALFIDDTLEKAAN</sequence>
<dbReference type="AlphaFoldDB" id="A0A316FLG6"/>
<protein>
    <submittedName>
        <fullName evidence="2">Murein DD-endopeptidase MepM/ murein hydrolase activator NlpD</fullName>
    </submittedName>
</protein>
<dbReference type="Gene3D" id="2.70.70.10">
    <property type="entry name" value="Glucose Permease (Domain IIA)"/>
    <property type="match status" value="1"/>
</dbReference>